<comment type="catalytic activity">
    <reaction evidence="15 16">
        <text>N(6)-carboxybiotinyl-L-lysyl-[protein] + acetyl-CoA = N(6)-biotinyl-L-lysyl-[protein] + malonyl-CoA</text>
        <dbReference type="Rhea" id="RHEA:54728"/>
        <dbReference type="Rhea" id="RHEA-COMP:10505"/>
        <dbReference type="Rhea" id="RHEA-COMP:10506"/>
        <dbReference type="ChEBI" id="CHEBI:57288"/>
        <dbReference type="ChEBI" id="CHEBI:57384"/>
        <dbReference type="ChEBI" id="CHEBI:83144"/>
        <dbReference type="ChEBI" id="CHEBI:83145"/>
        <dbReference type="EC" id="2.1.3.15"/>
    </reaction>
</comment>
<feature type="domain" description="CoA carboxyltransferase C-terminal" evidence="20">
    <location>
        <begin position="462"/>
        <end position="728"/>
    </location>
</feature>
<comment type="cofactor">
    <cofactor evidence="17">
        <name>Zn(2+)</name>
        <dbReference type="ChEBI" id="CHEBI:29105"/>
    </cofactor>
    <text evidence="17">Binds 1 zinc ion per subunit.</text>
</comment>
<dbReference type="EMBL" id="SSTM01000002">
    <property type="protein sequence ID" value="TJW11209.1"/>
    <property type="molecule type" value="Genomic_DNA"/>
</dbReference>
<dbReference type="HAMAP" id="MF_01395">
    <property type="entry name" value="AcetylCoA_CT_beta"/>
    <property type="match status" value="1"/>
</dbReference>
<keyword evidence="8 16" id="KW-0808">Transferase</keyword>
<dbReference type="InterPro" id="IPR005481">
    <property type="entry name" value="BC-like_N"/>
</dbReference>
<dbReference type="Gene3D" id="3.40.50.20">
    <property type="match status" value="1"/>
</dbReference>
<evidence type="ECO:0000256" key="7">
    <source>
        <dbReference type="ARBA" id="ARBA00022516"/>
    </source>
</evidence>
<dbReference type="GO" id="GO:0005524">
    <property type="term" value="F:ATP binding"/>
    <property type="evidence" value="ECO:0007669"/>
    <property type="project" value="UniProtKB-KW"/>
</dbReference>
<dbReference type="InterPro" id="IPR000438">
    <property type="entry name" value="Acetyl_CoA_COase_Trfase_b_su"/>
</dbReference>
<dbReference type="EC" id="2.1.3.15" evidence="16"/>
<evidence type="ECO:0000256" key="10">
    <source>
        <dbReference type="ARBA" id="ARBA00022832"/>
    </source>
</evidence>
<keyword evidence="17" id="KW-0479">Metal-binding</keyword>
<evidence type="ECO:0000256" key="2">
    <source>
        <dbReference type="ARBA" id="ARBA00004956"/>
    </source>
</evidence>
<evidence type="ECO:0000256" key="8">
    <source>
        <dbReference type="ARBA" id="ARBA00022679"/>
    </source>
</evidence>
<keyword evidence="17" id="KW-0863">Zinc-finger</keyword>
<dbReference type="InterPro" id="IPR011763">
    <property type="entry name" value="COA_CT_C"/>
</dbReference>
<evidence type="ECO:0000256" key="9">
    <source>
        <dbReference type="ARBA" id="ARBA00022741"/>
    </source>
</evidence>
<evidence type="ECO:0000256" key="18">
    <source>
        <dbReference type="SAM" id="MobiDB-lite"/>
    </source>
</evidence>
<dbReference type="GO" id="GO:0008270">
    <property type="term" value="F:zinc ion binding"/>
    <property type="evidence" value="ECO:0007669"/>
    <property type="project" value="UniProtKB-UniRule"/>
</dbReference>
<comment type="function">
    <text evidence="16">Component of the acetyl coenzyme A carboxylase (ACC) complex. First, biotin carboxylase catalyzes the carboxylation of biotin on its carrier protein (BCCP) and then the CO(2) group is transferred by the carboxyltransferase to acetyl-CoA to form malonyl-CoA.</text>
</comment>
<evidence type="ECO:0000256" key="17">
    <source>
        <dbReference type="HAMAP-Rule" id="MF_01395"/>
    </source>
</evidence>
<comment type="subunit">
    <text evidence="5">Acetyl-CoA carboxylase is a heterotetramer composed of biotin carboxyl carrier protein (AccB), biotin carboxylase (AccC) and two subunits of ACCase subunit beta/alpha.</text>
</comment>
<dbReference type="InterPro" id="IPR001095">
    <property type="entry name" value="Acetyl_CoA_COase_a_su"/>
</dbReference>
<dbReference type="NCBIfam" id="TIGR00513">
    <property type="entry name" value="accA"/>
    <property type="match status" value="1"/>
</dbReference>
<name>A0A4T9T850_9ACTN</name>
<dbReference type="NCBIfam" id="NF004344">
    <property type="entry name" value="PRK05724.1"/>
    <property type="match status" value="1"/>
</dbReference>
<comment type="subcellular location">
    <subcellularLocation>
        <location evidence="1 16">Cytoplasm</location>
    </subcellularLocation>
</comment>
<dbReference type="UniPathway" id="UPA00655">
    <property type="reaction ID" value="UER00711"/>
</dbReference>
<sequence>MPKQYVDIVPEQQAVAASVAEEVRAPEAPQPGDGSLLVSMVGVIAEQLAKAQHGRPRVLVMAQGKMARRSLAAIRETGVWTVVPQAGDWRLDINPKLADEAARLGQKPLRQLFYNAYAVLQAAQEAQVCAVFLDGPCAFLASDNRFLSRAAEAGIGVFAAFEDDVTRQYWTERVPAAADVPGAPQPTWWRTCHSCKLTFDDAQFVANDYHCPHCGTLDRMGSRERIDLILDDGVFEEWDADLPDADPLSFPGYGEKVAAQRAKTGLHEAVVCGFGHIGRVPCAFGCMDSGFFMGSMGSFVGEKLARLFDRATEQGLPVVVFCASGGARMQEGLASLMQMAKVSCAIERHSRAGLLFISVLTDPTTGGVTASFATLGDVILAEPKTLIGFAGQRVIRDTIKQELPEGFQTAEFALQHGLIDAIVERTEMRRAIKTLLRLHCGTPPHPEEEADEVLKAGAQAPLSEKDRRKLERHAQRELRRAGLKGAPEPGSAWERVQLARNVHRPTALTYISGITESFFELHGDRAFADDEAIVAGVGMVGGQPVTIIAQEKGSNLNDRIRRNFGCPMPEGYRKSARLMQQAQKFGRPIVCLVDTQGAFCGTEAEERGQGNAIAENLKLMAGLTVPVVSVLLGEGGSGGALALAVSNRVAMQENAVYSILSPEGFASILWKDGKRAPEAAEVMQMDAARVFELGFVDEVLSEGEGPAHENPEEAVENVLAYLEEALAEMAPLSPEELVTQRQARFAQF</sequence>
<comment type="similarity">
    <text evidence="16">Belongs to the AccA family.</text>
</comment>
<dbReference type="SUPFAM" id="SSF52096">
    <property type="entry name" value="ClpP/crotonase"/>
    <property type="match status" value="2"/>
</dbReference>
<keyword evidence="7 16" id="KW-0444">Lipid biosynthesis</keyword>
<dbReference type="OrthoDB" id="9772975at2"/>
<dbReference type="AlphaFoldDB" id="A0A4T9T850"/>
<dbReference type="Proteomes" id="UP000309454">
    <property type="component" value="Unassembled WGS sequence"/>
</dbReference>
<feature type="binding site" evidence="17">
    <location>
        <position position="192"/>
    </location>
    <ligand>
        <name>Zn(2+)</name>
        <dbReference type="ChEBI" id="CHEBI:29105"/>
    </ligand>
</feature>
<proteinExistence type="inferred from homology"/>
<evidence type="ECO:0000256" key="3">
    <source>
        <dbReference type="ARBA" id="ARBA00006276"/>
    </source>
</evidence>
<keyword evidence="13 16" id="KW-0275">Fatty acid biosynthesis</keyword>
<dbReference type="PROSITE" id="PS50980">
    <property type="entry name" value="COA_CT_NTER"/>
    <property type="match status" value="1"/>
</dbReference>
<comment type="caution">
    <text evidence="21">The sequence shown here is derived from an EMBL/GenBank/DDBJ whole genome shotgun (WGS) entry which is preliminary data.</text>
</comment>
<evidence type="ECO:0000313" key="21">
    <source>
        <dbReference type="EMBL" id="TJW11209.1"/>
    </source>
</evidence>
<evidence type="ECO:0000259" key="19">
    <source>
        <dbReference type="PROSITE" id="PS50980"/>
    </source>
</evidence>
<keyword evidence="17" id="KW-0862">Zinc</keyword>
<keyword evidence="10 16" id="KW-0276">Fatty acid metabolism</keyword>
<dbReference type="SUPFAM" id="SSF52440">
    <property type="entry name" value="PreATP-grasp domain"/>
    <property type="match status" value="1"/>
</dbReference>
<evidence type="ECO:0000256" key="1">
    <source>
        <dbReference type="ARBA" id="ARBA00004496"/>
    </source>
</evidence>
<feature type="binding site" evidence="17">
    <location>
        <position position="195"/>
    </location>
    <ligand>
        <name>Zn(2+)</name>
        <dbReference type="ChEBI" id="CHEBI:29105"/>
    </ligand>
</feature>
<evidence type="ECO:0000259" key="20">
    <source>
        <dbReference type="PROSITE" id="PS50989"/>
    </source>
</evidence>
<dbReference type="PRINTS" id="PR01069">
    <property type="entry name" value="ACCCTRFRASEA"/>
</dbReference>
<comment type="subunit">
    <text evidence="16">Acetyl-CoA carboxylase is a heterohexamer composed of biotin carboxyl carrier protein (AccB), biotin carboxylase (AccC) and two subunits each of ACCase subunit alpha (AccA) and ACCase subunit beta (AccD).</text>
</comment>
<organism evidence="21 22">
    <name type="scientific">Parvibacter caecicola</name>
    <dbReference type="NCBI Taxonomy" id="747645"/>
    <lineage>
        <taxon>Bacteria</taxon>
        <taxon>Bacillati</taxon>
        <taxon>Actinomycetota</taxon>
        <taxon>Coriobacteriia</taxon>
        <taxon>Coriobacteriales</taxon>
        <taxon>Coriobacteriaceae</taxon>
        <taxon>Parvibacter</taxon>
    </lineage>
</organism>
<keyword evidence="6 16" id="KW-0963">Cytoplasm</keyword>
<comment type="pathway">
    <text evidence="2 16">Lipid metabolism; malonyl-CoA biosynthesis; malonyl-CoA from acetyl-CoA: step 1/1.</text>
</comment>
<keyword evidence="11 16" id="KW-0067">ATP-binding</keyword>
<evidence type="ECO:0000256" key="16">
    <source>
        <dbReference type="HAMAP-Rule" id="MF_00823"/>
    </source>
</evidence>
<dbReference type="GO" id="GO:2001295">
    <property type="term" value="P:malonyl-CoA biosynthetic process"/>
    <property type="evidence" value="ECO:0007669"/>
    <property type="project" value="UniProtKB-UniRule"/>
</dbReference>
<dbReference type="HAMAP" id="MF_00823">
    <property type="entry name" value="AcetylCoA_CT_alpha"/>
    <property type="match status" value="1"/>
</dbReference>
<comment type="function">
    <text evidence="14 17">Component of the acetyl coenzyme A carboxylase (ACC) complex. Biotin carboxylase (BC) catalyzes the carboxylation of biotin on its carrier protein (BCCP) and then the CO(2) group is transferred by the transcarboxylase to acetyl-CoA to form malonyl-CoA.</text>
</comment>
<protein>
    <recommendedName>
        <fullName evidence="16 17">Multifunctional fusion protein</fullName>
    </recommendedName>
    <domain>
        <recommendedName>
            <fullName evidence="16">Acetyl-coenzyme A carboxylase carboxyl transferase subunit alpha</fullName>
            <shortName evidence="16">ACCase subunit alpha</shortName>
            <shortName evidence="16">Acetyl-CoA carboxylase carboxyltransferase subunit alpha</shortName>
            <ecNumber evidence="16">2.1.3.15</ecNumber>
        </recommendedName>
    </domain>
    <domain>
        <recommendedName>
            <fullName evidence="17">Acetyl-coenzyme A carboxylase carboxyl transferase subunit beta</fullName>
            <shortName evidence="17">ACCase subunit beta</shortName>
            <shortName evidence="17">Acetyl-CoA carboxylase carboxyltransferase subunit beta</shortName>
        </recommendedName>
    </domain>
</protein>
<dbReference type="PANTHER" id="PTHR42853">
    <property type="entry name" value="ACETYL-COENZYME A CARBOXYLASE CARBOXYL TRANSFERASE SUBUNIT ALPHA"/>
    <property type="match status" value="1"/>
</dbReference>
<dbReference type="RefSeq" id="WP_136845425.1">
    <property type="nucleotide sequence ID" value="NZ_SSTM01000002.1"/>
</dbReference>
<dbReference type="PROSITE" id="PS50989">
    <property type="entry name" value="COA_CT_CTER"/>
    <property type="match status" value="1"/>
</dbReference>
<evidence type="ECO:0000256" key="12">
    <source>
        <dbReference type="ARBA" id="ARBA00023098"/>
    </source>
</evidence>
<keyword evidence="22" id="KW-1185">Reference proteome</keyword>
<dbReference type="Gene3D" id="3.90.226.10">
    <property type="entry name" value="2-enoyl-CoA Hydratase, Chain A, domain 1"/>
    <property type="match status" value="2"/>
</dbReference>
<feature type="compositionally biased region" description="Basic and acidic residues" evidence="18">
    <location>
        <begin position="463"/>
        <end position="480"/>
    </location>
</feature>
<dbReference type="GO" id="GO:0016743">
    <property type="term" value="F:carboxyl- or carbamoyltransferase activity"/>
    <property type="evidence" value="ECO:0007669"/>
    <property type="project" value="UniProtKB-UniRule"/>
</dbReference>
<evidence type="ECO:0000256" key="6">
    <source>
        <dbReference type="ARBA" id="ARBA00022490"/>
    </source>
</evidence>
<feature type="domain" description="CoA carboxyltransferase N-terminal" evidence="19">
    <location>
        <begin position="188"/>
        <end position="454"/>
    </location>
</feature>
<accession>A0A4T9T850</accession>
<evidence type="ECO:0000313" key="22">
    <source>
        <dbReference type="Proteomes" id="UP000309454"/>
    </source>
</evidence>
<evidence type="ECO:0000256" key="13">
    <source>
        <dbReference type="ARBA" id="ARBA00023160"/>
    </source>
</evidence>
<feature type="region of interest" description="Disordered" evidence="18">
    <location>
        <begin position="459"/>
        <end position="489"/>
    </location>
</feature>
<evidence type="ECO:0000256" key="5">
    <source>
        <dbReference type="ARBA" id="ARBA00011664"/>
    </source>
</evidence>
<evidence type="ECO:0000256" key="11">
    <source>
        <dbReference type="ARBA" id="ARBA00022840"/>
    </source>
</evidence>
<evidence type="ECO:0000256" key="4">
    <source>
        <dbReference type="ARBA" id="ARBA00010284"/>
    </source>
</evidence>
<dbReference type="InterPro" id="IPR029045">
    <property type="entry name" value="ClpP/crotonase-like_dom_sf"/>
</dbReference>
<comment type="similarity">
    <text evidence="3">In the C-terminal section; belongs to the AccA family.</text>
</comment>
<keyword evidence="9 16" id="KW-0547">Nucleotide-binding</keyword>
<comment type="similarity">
    <text evidence="17">Belongs to the AccD/PCCB family.</text>
</comment>
<keyword evidence="21" id="KW-0436">Ligase</keyword>
<dbReference type="Pfam" id="PF03255">
    <property type="entry name" value="ACCA"/>
    <property type="match status" value="1"/>
</dbReference>
<evidence type="ECO:0000256" key="15">
    <source>
        <dbReference type="ARBA" id="ARBA00049152"/>
    </source>
</evidence>
<evidence type="ECO:0000256" key="14">
    <source>
        <dbReference type="ARBA" id="ARBA00025280"/>
    </source>
</evidence>
<feature type="binding site" evidence="17">
    <location>
        <position position="211"/>
    </location>
    <ligand>
        <name>Zn(2+)</name>
        <dbReference type="ChEBI" id="CHEBI:29105"/>
    </ligand>
</feature>
<keyword evidence="12 16" id="KW-0443">Lipid metabolism</keyword>
<dbReference type="InterPro" id="IPR016185">
    <property type="entry name" value="PreATP-grasp_dom_sf"/>
</dbReference>
<dbReference type="GO" id="GO:0006633">
    <property type="term" value="P:fatty acid biosynthetic process"/>
    <property type="evidence" value="ECO:0007669"/>
    <property type="project" value="UniProtKB-KW"/>
</dbReference>
<dbReference type="Pfam" id="PF00289">
    <property type="entry name" value="Biotin_carb_N"/>
    <property type="match status" value="1"/>
</dbReference>
<feature type="binding site" evidence="17">
    <location>
        <position position="214"/>
    </location>
    <ligand>
        <name>Zn(2+)</name>
        <dbReference type="ChEBI" id="CHEBI:29105"/>
    </ligand>
</feature>
<dbReference type="InterPro" id="IPR011762">
    <property type="entry name" value="COA_CT_N"/>
</dbReference>
<dbReference type="PANTHER" id="PTHR42853:SF3">
    <property type="entry name" value="ACETYL-COENZYME A CARBOXYLASE CARBOXYL TRANSFERASE SUBUNIT ALPHA, CHLOROPLASTIC"/>
    <property type="match status" value="1"/>
</dbReference>
<reference evidence="21 22" key="1">
    <citation type="submission" date="2019-04" db="EMBL/GenBank/DDBJ databases">
        <title>Microbes associate with the intestines of laboratory mice.</title>
        <authorList>
            <person name="Navarre W."/>
            <person name="Wong E."/>
            <person name="Huang K.C."/>
            <person name="Tropini C."/>
            <person name="Ng K."/>
            <person name="Yu B."/>
        </authorList>
    </citation>
    <scope>NUCLEOTIDE SEQUENCE [LARGE SCALE GENOMIC DNA]</scope>
    <source>
        <strain evidence="21 22">NM48_B13</strain>
    </source>
</reference>
<dbReference type="GO" id="GO:0003989">
    <property type="term" value="F:acetyl-CoA carboxylase activity"/>
    <property type="evidence" value="ECO:0007669"/>
    <property type="project" value="InterPro"/>
</dbReference>
<feature type="zinc finger region" description="C4-type" evidence="17">
    <location>
        <begin position="192"/>
        <end position="214"/>
    </location>
</feature>
<dbReference type="NCBIfam" id="NF041504">
    <property type="entry name" value="AccA_sub"/>
    <property type="match status" value="1"/>
</dbReference>
<dbReference type="GO" id="GO:0009317">
    <property type="term" value="C:acetyl-CoA carboxylase complex"/>
    <property type="evidence" value="ECO:0007669"/>
    <property type="project" value="InterPro"/>
</dbReference>
<comment type="similarity">
    <text evidence="4">In the N-terminal section; belongs to the AccD/PCCB family.</text>
</comment>
<gene>
    <name evidence="16" type="primary">accA</name>
    <name evidence="17" type="synonym">accD</name>
    <name evidence="21" type="ORF">E5982_03040</name>
</gene>